<reference evidence="1" key="2">
    <citation type="journal article" date="2015" name="Fish Shellfish Immunol.">
        <title>Early steps in the European eel (Anguilla anguilla)-Vibrio vulnificus interaction in the gills: Role of the RtxA13 toxin.</title>
        <authorList>
            <person name="Callol A."/>
            <person name="Pajuelo D."/>
            <person name="Ebbesson L."/>
            <person name="Teles M."/>
            <person name="MacKenzie S."/>
            <person name="Amaro C."/>
        </authorList>
    </citation>
    <scope>NUCLEOTIDE SEQUENCE</scope>
</reference>
<protein>
    <submittedName>
        <fullName evidence="1">Uncharacterized protein</fullName>
    </submittedName>
</protein>
<name>A0A0E9US02_ANGAN</name>
<dbReference type="EMBL" id="GBXM01039975">
    <property type="protein sequence ID" value="JAH68602.1"/>
    <property type="molecule type" value="Transcribed_RNA"/>
</dbReference>
<sequence length="10" mass="1188">MEGRQLNPIM</sequence>
<organism evidence="1">
    <name type="scientific">Anguilla anguilla</name>
    <name type="common">European freshwater eel</name>
    <name type="synonym">Muraena anguilla</name>
    <dbReference type="NCBI Taxonomy" id="7936"/>
    <lineage>
        <taxon>Eukaryota</taxon>
        <taxon>Metazoa</taxon>
        <taxon>Chordata</taxon>
        <taxon>Craniata</taxon>
        <taxon>Vertebrata</taxon>
        <taxon>Euteleostomi</taxon>
        <taxon>Actinopterygii</taxon>
        <taxon>Neopterygii</taxon>
        <taxon>Teleostei</taxon>
        <taxon>Anguilliformes</taxon>
        <taxon>Anguillidae</taxon>
        <taxon>Anguilla</taxon>
    </lineage>
</organism>
<accession>A0A0E9US02</accession>
<proteinExistence type="predicted"/>
<reference evidence="1" key="1">
    <citation type="submission" date="2014-11" db="EMBL/GenBank/DDBJ databases">
        <authorList>
            <person name="Amaro Gonzalez C."/>
        </authorList>
    </citation>
    <scope>NUCLEOTIDE SEQUENCE</scope>
</reference>
<evidence type="ECO:0000313" key="1">
    <source>
        <dbReference type="EMBL" id="JAH68602.1"/>
    </source>
</evidence>